<protein>
    <submittedName>
        <fullName evidence="8">RNA polymerase sigma24 factor</fullName>
    </submittedName>
</protein>
<feature type="domain" description="RNA polymerase sigma-70 region 2" evidence="6">
    <location>
        <begin position="14"/>
        <end position="75"/>
    </location>
</feature>
<evidence type="ECO:0000256" key="3">
    <source>
        <dbReference type="ARBA" id="ARBA00023082"/>
    </source>
</evidence>
<dbReference type="InterPro" id="IPR013324">
    <property type="entry name" value="RNA_pol_sigma_r3/r4-like"/>
</dbReference>
<reference evidence="8 9" key="2">
    <citation type="submission" date="2020-03" db="EMBL/GenBank/DDBJ databases">
        <authorList>
            <person name="Ichikawa N."/>
            <person name="Kimura A."/>
            <person name="Kitahashi Y."/>
            <person name="Uohara A."/>
        </authorList>
    </citation>
    <scope>NUCLEOTIDE SEQUENCE [LARGE SCALE GENOMIC DNA]</scope>
    <source>
        <strain evidence="8 9">NBRC 107702</strain>
    </source>
</reference>
<dbReference type="Pfam" id="PF04542">
    <property type="entry name" value="Sigma70_r2"/>
    <property type="match status" value="1"/>
</dbReference>
<keyword evidence="2" id="KW-0805">Transcription regulation</keyword>
<dbReference type="InterPro" id="IPR007627">
    <property type="entry name" value="RNA_pol_sigma70_r2"/>
</dbReference>
<evidence type="ECO:0000256" key="5">
    <source>
        <dbReference type="ARBA" id="ARBA00023163"/>
    </source>
</evidence>
<evidence type="ECO:0000256" key="4">
    <source>
        <dbReference type="ARBA" id="ARBA00023125"/>
    </source>
</evidence>
<keyword evidence="5" id="KW-0804">Transcription</keyword>
<keyword evidence="9" id="KW-1185">Reference proteome</keyword>
<dbReference type="GO" id="GO:0006352">
    <property type="term" value="P:DNA-templated transcription initiation"/>
    <property type="evidence" value="ECO:0007669"/>
    <property type="project" value="InterPro"/>
</dbReference>
<dbReference type="SUPFAM" id="SSF88659">
    <property type="entry name" value="Sigma3 and sigma4 domains of RNA polymerase sigma factors"/>
    <property type="match status" value="1"/>
</dbReference>
<dbReference type="Gene3D" id="1.10.10.10">
    <property type="entry name" value="Winged helix-like DNA-binding domain superfamily/Winged helix DNA-binding domain"/>
    <property type="match status" value="1"/>
</dbReference>
<dbReference type="Pfam" id="PF08281">
    <property type="entry name" value="Sigma70_r4_2"/>
    <property type="match status" value="1"/>
</dbReference>
<name>A0A6F8XPE1_9ACTN</name>
<dbReference type="KEGG" id="pfla:Pflav_020690"/>
<accession>A0A6F8XPE1</accession>
<dbReference type="RefSeq" id="WP_173035562.1">
    <property type="nucleotide sequence ID" value="NZ_AP022870.1"/>
</dbReference>
<evidence type="ECO:0000313" key="8">
    <source>
        <dbReference type="EMBL" id="BCB75659.1"/>
    </source>
</evidence>
<keyword evidence="3" id="KW-0731">Sigma factor</keyword>
<dbReference type="EMBL" id="AP022870">
    <property type="protein sequence ID" value="BCB75659.1"/>
    <property type="molecule type" value="Genomic_DNA"/>
</dbReference>
<dbReference type="GO" id="GO:0003677">
    <property type="term" value="F:DNA binding"/>
    <property type="evidence" value="ECO:0007669"/>
    <property type="project" value="UniProtKB-KW"/>
</dbReference>
<feature type="domain" description="RNA polymerase sigma factor 70 region 4 type 2" evidence="7">
    <location>
        <begin position="101"/>
        <end position="154"/>
    </location>
</feature>
<dbReference type="PANTHER" id="PTHR43133">
    <property type="entry name" value="RNA POLYMERASE ECF-TYPE SIGMA FACTO"/>
    <property type="match status" value="1"/>
</dbReference>
<organism evidence="8 9">
    <name type="scientific">Phytohabitans flavus</name>
    <dbReference type="NCBI Taxonomy" id="1076124"/>
    <lineage>
        <taxon>Bacteria</taxon>
        <taxon>Bacillati</taxon>
        <taxon>Actinomycetota</taxon>
        <taxon>Actinomycetes</taxon>
        <taxon>Micromonosporales</taxon>
        <taxon>Micromonosporaceae</taxon>
    </lineage>
</organism>
<evidence type="ECO:0000259" key="7">
    <source>
        <dbReference type="Pfam" id="PF08281"/>
    </source>
</evidence>
<gene>
    <name evidence="8" type="ORF">Pflav_020690</name>
</gene>
<dbReference type="NCBIfam" id="TIGR02937">
    <property type="entry name" value="sigma70-ECF"/>
    <property type="match status" value="1"/>
</dbReference>
<dbReference type="AlphaFoldDB" id="A0A6F8XPE1"/>
<proteinExistence type="inferred from homology"/>
<dbReference type="Gene3D" id="1.10.1740.10">
    <property type="match status" value="1"/>
</dbReference>
<dbReference type="InterPro" id="IPR014284">
    <property type="entry name" value="RNA_pol_sigma-70_dom"/>
</dbReference>
<evidence type="ECO:0000256" key="1">
    <source>
        <dbReference type="ARBA" id="ARBA00010641"/>
    </source>
</evidence>
<dbReference type="Proteomes" id="UP000502508">
    <property type="component" value="Chromosome"/>
</dbReference>
<comment type="similarity">
    <text evidence="1">Belongs to the sigma-70 factor family. ECF subfamily.</text>
</comment>
<dbReference type="InterPro" id="IPR036388">
    <property type="entry name" value="WH-like_DNA-bd_sf"/>
</dbReference>
<dbReference type="CDD" id="cd06171">
    <property type="entry name" value="Sigma70_r4"/>
    <property type="match status" value="1"/>
</dbReference>
<sequence>MRVEDEREYVDYVAARLPVLRRAAYLMCGDVHRADDVVQATITTLYRKWRRARGADNLDAYVQRILVRKHLDERRLGWSRVRLLPEPPDTTAPATGDVEIREELRAALEQLPRAQRTVLVLRFACDLSVDDVAAVMRCSPSNVKSHTARGLAALRHLYDVERVSSSDSTHGRKR</sequence>
<dbReference type="InterPro" id="IPR013249">
    <property type="entry name" value="RNA_pol_sigma70_r4_t2"/>
</dbReference>
<evidence type="ECO:0000313" key="9">
    <source>
        <dbReference type="Proteomes" id="UP000502508"/>
    </source>
</evidence>
<dbReference type="InterPro" id="IPR039425">
    <property type="entry name" value="RNA_pol_sigma-70-like"/>
</dbReference>
<evidence type="ECO:0000256" key="2">
    <source>
        <dbReference type="ARBA" id="ARBA00023015"/>
    </source>
</evidence>
<dbReference type="SUPFAM" id="SSF88946">
    <property type="entry name" value="Sigma2 domain of RNA polymerase sigma factors"/>
    <property type="match status" value="1"/>
</dbReference>
<dbReference type="GO" id="GO:0016987">
    <property type="term" value="F:sigma factor activity"/>
    <property type="evidence" value="ECO:0007669"/>
    <property type="project" value="UniProtKB-KW"/>
</dbReference>
<reference evidence="8 9" key="1">
    <citation type="submission" date="2020-03" db="EMBL/GenBank/DDBJ databases">
        <title>Whole genome shotgun sequence of Phytohabitans flavus NBRC 107702.</title>
        <authorList>
            <person name="Komaki H."/>
            <person name="Tamura T."/>
        </authorList>
    </citation>
    <scope>NUCLEOTIDE SEQUENCE [LARGE SCALE GENOMIC DNA]</scope>
    <source>
        <strain evidence="8 9">NBRC 107702</strain>
    </source>
</reference>
<keyword evidence="4" id="KW-0238">DNA-binding</keyword>
<dbReference type="InterPro" id="IPR013325">
    <property type="entry name" value="RNA_pol_sigma_r2"/>
</dbReference>
<evidence type="ECO:0000259" key="6">
    <source>
        <dbReference type="Pfam" id="PF04542"/>
    </source>
</evidence>
<dbReference type="PANTHER" id="PTHR43133:SF50">
    <property type="entry name" value="ECF RNA POLYMERASE SIGMA FACTOR SIGM"/>
    <property type="match status" value="1"/>
</dbReference>